<feature type="region of interest" description="Disordered" evidence="1">
    <location>
        <begin position="42"/>
        <end position="62"/>
    </location>
</feature>
<reference evidence="2 3" key="1">
    <citation type="journal article" date="2019" name="Int. J. Syst. Evol. Microbiol.">
        <title>The Global Catalogue of Microorganisms (GCM) 10K type strain sequencing project: providing services to taxonomists for standard genome sequencing and annotation.</title>
        <authorList>
            <consortium name="The Broad Institute Genomics Platform"/>
            <consortium name="The Broad Institute Genome Sequencing Center for Infectious Disease"/>
            <person name="Wu L."/>
            <person name="Ma J."/>
        </authorList>
    </citation>
    <scope>NUCLEOTIDE SEQUENCE [LARGE SCALE GENOMIC DNA]</scope>
    <source>
        <strain evidence="2 3">JCM 5067</strain>
    </source>
</reference>
<comment type="caution">
    <text evidence="2">The sequence shown here is derived from an EMBL/GenBank/DDBJ whole genome shotgun (WGS) entry which is preliminary data.</text>
</comment>
<proteinExistence type="predicted"/>
<gene>
    <name evidence="2" type="ORF">GCM10010394_54040</name>
</gene>
<evidence type="ECO:0000313" key="3">
    <source>
        <dbReference type="Proteomes" id="UP001500668"/>
    </source>
</evidence>
<name>A0ABN1GR69_9ACTN</name>
<accession>A0ABN1GR69</accession>
<evidence type="ECO:0000313" key="2">
    <source>
        <dbReference type="EMBL" id="GAA0617080.1"/>
    </source>
</evidence>
<protein>
    <submittedName>
        <fullName evidence="2">Uncharacterized protein</fullName>
    </submittedName>
</protein>
<dbReference type="EMBL" id="BAAACA010000038">
    <property type="protein sequence ID" value="GAA0617080.1"/>
    <property type="molecule type" value="Genomic_DNA"/>
</dbReference>
<sequence>MRDIYWCEVTAYRIYTLGCHDDMARYALSAVSLAVLRSSRRHDMAPGRPRGTPHEPPPVCPV</sequence>
<evidence type="ECO:0000256" key="1">
    <source>
        <dbReference type="SAM" id="MobiDB-lite"/>
    </source>
</evidence>
<organism evidence="2 3">
    <name type="scientific">Streptomyces crystallinus</name>
    <dbReference type="NCBI Taxonomy" id="68191"/>
    <lineage>
        <taxon>Bacteria</taxon>
        <taxon>Bacillati</taxon>
        <taxon>Actinomycetota</taxon>
        <taxon>Actinomycetes</taxon>
        <taxon>Kitasatosporales</taxon>
        <taxon>Streptomycetaceae</taxon>
        <taxon>Streptomyces</taxon>
    </lineage>
</organism>
<keyword evidence="3" id="KW-1185">Reference proteome</keyword>
<dbReference type="Proteomes" id="UP001500668">
    <property type="component" value="Unassembled WGS sequence"/>
</dbReference>
<dbReference type="RefSeq" id="WP_344077683.1">
    <property type="nucleotide sequence ID" value="NZ_BAAACA010000038.1"/>
</dbReference>